<reference evidence="1" key="1">
    <citation type="submission" date="2021-06" db="EMBL/GenBank/DDBJ databases">
        <authorList>
            <person name="Kallberg Y."/>
            <person name="Tangrot J."/>
            <person name="Rosling A."/>
        </authorList>
    </citation>
    <scope>NUCLEOTIDE SEQUENCE</scope>
    <source>
        <strain evidence="1">CL356</strain>
    </source>
</reference>
<evidence type="ECO:0000313" key="2">
    <source>
        <dbReference type="Proteomes" id="UP000789525"/>
    </source>
</evidence>
<gene>
    <name evidence="1" type="ORF">ACOLOM_LOCUS2568</name>
</gene>
<protein>
    <submittedName>
        <fullName evidence="1">11076_t:CDS:1</fullName>
    </submittedName>
</protein>
<dbReference type="EMBL" id="CAJVPT010003421">
    <property type="protein sequence ID" value="CAG8495585.1"/>
    <property type="molecule type" value="Genomic_DNA"/>
</dbReference>
<accession>A0ACA9KWZ7</accession>
<sequence>NRNILSNFTIPTYQCLQKRTFFETPITKLQPNLFDTSQFVQKLESEGFTRQQSEAIMNSLSEVISESMQYLTRNMVTKADQEREMYESKVDFAQLKSEIQMLEKNDFSLLKSDNERLVAEVEKLKQRLSEEIKRTQAATRLDMNLEKGRIRDESSMLEMKLKETDTRIESEISNLRTQMEAIKFQAH</sequence>
<feature type="non-terminal residue" evidence="1">
    <location>
        <position position="1"/>
    </location>
</feature>
<evidence type="ECO:0000313" key="1">
    <source>
        <dbReference type="EMBL" id="CAG8495585.1"/>
    </source>
</evidence>
<name>A0ACA9KWZ7_9GLOM</name>
<organism evidence="1 2">
    <name type="scientific">Acaulospora colombiana</name>
    <dbReference type="NCBI Taxonomy" id="27376"/>
    <lineage>
        <taxon>Eukaryota</taxon>
        <taxon>Fungi</taxon>
        <taxon>Fungi incertae sedis</taxon>
        <taxon>Mucoromycota</taxon>
        <taxon>Glomeromycotina</taxon>
        <taxon>Glomeromycetes</taxon>
        <taxon>Diversisporales</taxon>
        <taxon>Acaulosporaceae</taxon>
        <taxon>Acaulospora</taxon>
    </lineage>
</organism>
<proteinExistence type="predicted"/>
<comment type="caution">
    <text evidence="1">The sequence shown here is derived from an EMBL/GenBank/DDBJ whole genome shotgun (WGS) entry which is preliminary data.</text>
</comment>
<dbReference type="Proteomes" id="UP000789525">
    <property type="component" value="Unassembled WGS sequence"/>
</dbReference>
<keyword evidence="2" id="KW-1185">Reference proteome</keyword>